<dbReference type="SUPFAM" id="SSF46689">
    <property type="entry name" value="Homeodomain-like"/>
    <property type="match status" value="1"/>
</dbReference>
<protein>
    <submittedName>
        <fullName evidence="6">Transcriptional regulator, TetR family</fullName>
    </submittedName>
</protein>
<organism evidence="6 7">
    <name type="scientific">Xaviernesmea oryzae</name>
    <dbReference type="NCBI Taxonomy" id="464029"/>
    <lineage>
        <taxon>Bacteria</taxon>
        <taxon>Pseudomonadati</taxon>
        <taxon>Pseudomonadota</taxon>
        <taxon>Alphaproteobacteria</taxon>
        <taxon>Hyphomicrobiales</taxon>
        <taxon>Rhizobiaceae</taxon>
        <taxon>Rhizobium/Agrobacterium group</taxon>
        <taxon>Xaviernesmea</taxon>
    </lineage>
</organism>
<evidence type="ECO:0000256" key="1">
    <source>
        <dbReference type="ARBA" id="ARBA00023015"/>
    </source>
</evidence>
<evidence type="ECO:0000256" key="4">
    <source>
        <dbReference type="PROSITE-ProRule" id="PRU00335"/>
    </source>
</evidence>
<dbReference type="RefSeq" id="WP_085423191.1">
    <property type="nucleotide sequence ID" value="NZ_FXAF01000006.1"/>
</dbReference>
<accession>A0A1X7FHF6</accession>
<dbReference type="OrthoDB" id="9787680at2"/>
<dbReference type="InterPro" id="IPR036271">
    <property type="entry name" value="Tet_transcr_reg_TetR-rel_C_sf"/>
</dbReference>
<evidence type="ECO:0000259" key="5">
    <source>
        <dbReference type="PROSITE" id="PS50977"/>
    </source>
</evidence>
<gene>
    <name evidence="6" type="ORF">SAMN02982989_3102</name>
</gene>
<dbReference type="AlphaFoldDB" id="A0A1X7FHF6"/>
<evidence type="ECO:0000256" key="2">
    <source>
        <dbReference type="ARBA" id="ARBA00023125"/>
    </source>
</evidence>
<sequence>MSSAPSPERPAKRRHIVETAYRLFKRAGFHATGIDRIIAEADVAKMTMYRNFPSKEQLIVEVLEYRARRFGDQLDRLTDAPGSPEQKIDAIFDWYRRWFLRPDFHGCLFAHALAEYAEPGTPIFEAAARQKADLRRRMADILAVKVPAREAESLAAVILMLIEGATLMAEMGQGEEAIRSAGKAAAVLIAAEGDRH</sequence>
<dbReference type="InterPro" id="IPR054156">
    <property type="entry name" value="YxaF_TetR_C"/>
</dbReference>
<evidence type="ECO:0000313" key="7">
    <source>
        <dbReference type="Proteomes" id="UP000192903"/>
    </source>
</evidence>
<dbReference type="Proteomes" id="UP000192903">
    <property type="component" value="Unassembled WGS sequence"/>
</dbReference>
<keyword evidence="7" id="KW-1185">Reference proteome</keyword>
<feature type="domain" description="HTH tetR-type" evidence="5">
    <location>
        <begin position="10"/>
        <end position="70"/>
    </location>
</feature>
<dbReference type="STRING" id="464029.SAMN02982989_3102"/>
<dbReference type="PANTHER" id="PTHR47506:SF1">
    <property type="entry name" value="HTH-TYPE TRANSCRIPTIONAL REGULATOR YJDC"/>
    <property type="match status" value="1"/>
</dbReference>
<feature type="DNA-binding region" description="H-T-H motif" evidence="4">
    <location>
        <begin position="33"/>
        <end position="52"/>
    </location>
</feature>
<dbReference type="Pfam" id="PF21993">
    <property type="entry name" value="TetR_C_13_2"/>
    <property type="match status" value="1"/>
</dbReference>
<evidence type="ECO:0000256" key="3">
    <source>
        <dbReference type="ARBA" id="ARBA00023163"/>
    </source>
</evidence>
<dbReference type="SUPFAM" id="SSF48498">
    <property type="entry name" value="Tetracyclin repressor-like, C-terminal domain"/>
    <property type="match status" value="1"/>
</dbReference>
<dbReference type="InterPro" id="IPR009057">
    <property type="entry name" value="Homeodomain-like_sf"/>
</dbReference>
<reference evidence="7" key="1">
    <citation type="submission" date="2017-04" db="EMBL/GenBank/DDBJ databases">
        <authorList>
            <person name="Varghese N."/>
            <person name="Submissions S."/>
        </authorList>
    </citation>
    <scope>NUCLEOTIDE SEQUENCE [LARGE SCALE GENOMIC DNA]</scope>
    <source>
        <strain evidence="7">B4P</strain>
    </source>
</reference>
<keyword evidence="3" id="KW-0804">Transcription</keyword>
<dbReference type="GO" id="GO:0003677">
    <property type="term" value="F:DNA binding"/>
    <property type="evidence" value="ECO:0007669"/>
    <property type="project" value="UniProtKB-UniRule"/>
</dbReference>
<proteinExistence type="predicted"/>
<dbReference type="PANTHER" id="PTHR47506">
    <property type="entry name" value="TRANSCRIPTIONAL REGULATORY PROTEIN"/>
    <property type="match status" value="1"/>
</dbReference>
<dbReference type="Pfam" id="PF00440">
    <property type="entry name" value="TetR_N"/>
    <property type="match status" value="1"/>
</dbReference>
<dbReference type="Gene3D" id="1.10.357.10">
    <property type="entry name" value="Tetracycline Repressor, domain 2"/>
    <property type="match status" value="1"/>
</dbReference>
<dbReference type="PROSITE" id="PS50977">
    <property type="entry name" value="HTH_TETR_2"/>
    <property type="match status" value="1"/>
</dbReference>
<dbReference type="PRINTS" id="PR00455">
    <property type="entry name" value="HTHTETR"/>
</dbReference>
<keyword evidence="1" id="KW-0805">Transcription regulation</keyword>
<dbReference type="InterPro" id="IPR001647">
    <property type="entry name" value="HTH_TetR"/>
</dbReference>
<dbReference type="EMBL" id="FXAF01000006">
    <property type="protein sequence ID" value="SMF52213.1"/>
    <property type="molecule type" value="Genomic_DNA"/>
</dbReference>
<evidence type="ECO:0000313" key="6">
    <source>
        <dbReference type="EMBL" id="SMF52213.1"/>
    </source>
</evidence>
<keyword evidence="2 4" id="KW-0238">DNA-binding</keyword>
<name>A0A1X7FHF6_9HYPH</name>